<evidence type="ECO:0000256" key="1">
    <source>
        <dbReference type="SAM" id="Phobius"/>
    </source>
</evidence>
<keyword evidence="1" id="KW-1133">Transmembrane helix</keyword>
<feature type="transmembrane region" description="Helical" evidence="1">
    <location>
        <begin position="44"/>
        <end position="64"/>
    </location>
</feature>
<dbReference type="RefSeq" id="WP_204075374.1">
    <property type="nucleotide sequence ID" value="NZ_BAABHI010000019.1"/>
</dbReference>
<keyword evidence="1" id="KW-0812">Transmembrane</keyword>
<keyword evidence="1" id="KW-0472">Membrane</keyword>
<feature type="transmembrane region" description="Helical" evidence="1">
    <location>
        <begin position="16"/>
        <end position="38"/>
    </location>
</feature>
<reference evidence="2 3" key="1">
    <citation type="submission" date="2021-01" db="EMBL/GenBank/DDBJ databases">
        <title>Whole genome shotgun sequence of Planotetraspora phitsanulokensis NBRC 104273.</title>
        <authorList>
            <person name="Komaki H."/>
            <person name="Tamura T."/>
        </authorList>
    </citation>
    <scope>NUCLEOTIDE SEQUENCE [LARGE SCALE GENOMIC DNA]</scope>
    <source>
        <strain evidence="2 3">NBRC 104273</strain>
    </source>
</reference>
<evidence type="ECO:0000313" key="3">
    <source>
        <dbReference type="Proteomes" id="UP000622547"/>
    </source>
</evidence>
<gene>
    <name evidence="2" type="ORF">Pph01_47980</name>
</gene>
<name>A0A8J3UJ74_9ACTN</name>
<sequence length="162" mass="17471">MADRETLTWTSKAHGFGFMTGCGCFPFVAILCMILSVVTPLEGTWLIVVLALLIVTGAVVGIVAERTEVHTAEFTRRQVRLVSRTVTRTVDVADLTSLTVEHSGDVDQGYDETTLGVTWPDGTEKIDGVHDPALASSLTELLGPGVAVREKWKELDRSLGTA</sequence>
<dbReference type="AlphaFoldDB" id="A0A8J3UJ74"/>
<evidence type="ECO:0000313" key="2">
    <source>
        <dbReference type="EMBL" id="GII39795.1"/>
    </source>
</evidence>
<accession>A0A8J3UJ74</accession>
<keyword evidence="3" id="KW-1185">Reference proteome</keyword>
<dbReference type="EMBL" id="BOOP01000022">
    <property type="protein sequence ID" value="GII39795.1"/>
    <property type="molecule type" value="Genomic_DNA"/>
</dbReference>
<organism evidence="2 3">
    <name type="scientific">Planotetraspora phitsanulokensis</name>
    <dbReference type="NCBI Taxonomy" id="575192"/>
    <lineage>
        <taxon>Bacteria</taxon>
        <taxon>Bacillati</taxon>
        <taxon>Actinomycetota</taxon>
        <taxon>Actinomycetes</taxon>
        <taxon>Streptosporangiales</taxon>
        <taxon>Streptosporangiaceae</taxon>
        <taxon>Planotetraspora</taxon>
    </lineage>
</organism>
<dbReference type="PROSITE" id="PS51257">
    <property type="entry name" value="PROKAR_LIPOPROTEIN"/>
    <property type="match status" value="1"/>
</dbReference>
<protein>
    <recommendedName>
        <fullName evidence="4">PH domain-containing protein</fullName>
    </recommendedName>
</protein>
<proteinExistence type="predicted"/>
<evidence type="ECO:0008006" key="4">
    <source>
        <dbReference type="Google" id="ProtNLM"/>
    </source>
</evidence>
<dbReference type="Proteomes" id="UP000622547">
    <property type="component" value="Unassembled WGS sequence"/>
</dbReference>
<comment type="caution">
    <text evidence="2">The sequence shown here is derived from an EMBL/GenBank/DDBJ whole genome shotgun (WGS) entry which is preliminary data.</text>
</comment>